<feature type="transmembrane region" description="Helical" evidence="5">
    <location>
        <begin position="79"/>
        <end position="106"/>
    </location>
</feature>
<evidence type="ECO:0000256" key="4">
    <source>
        <dbReference type="ARBA" id="ARBA00023136"/>
    </source>
</evidence>
<evidence type="ECO:0000256" key="5">
    <source>
        <dbReference type="SAM" id="Phobius"/>
    </source>
</evidence>
<keyword evidence="7" id="KW-1185">Reference proteome</keyword>
<feature type="transmembrane region" description="Helical" evidence="5">
    <location>
        <begin position="6"/>
        <end position="26"/>
    </location>
</feature>
<dbReference type="GO" id="GO:0016765">
    <property type="term" value="F:transferase activity, transferring alkyl or aryl (other than methyl) groups"/>
    <property type="evidence" value="ECO:0007669"/>
    <property type="project" value="InterPro"/>
</dbReference>
<dbReference type="EMBL" id="FOXQ01000008">
    <property type="protein sequence ID" value="SFQ29927.1"/>
    <property type="molecule type" value="Genomic_DNA"/>
</dbReference>
<feature type="transmembrane region" description="Helical" evidence="5">
    <location>
        <begin position="156"/>
        <end position="175"/>
    </location>
</feature>
<sequence length="286" mass="32587">MVQKSTIQLLRIPFSFFLMPVFWFALSFVEKINVPDTVLLFFIIHLLVYPASNGYNSYMDKDTTSIGGIKNPLQPTNQLFVFTVIMDVAAVLLSFFISPLTAACIFTYIMFSRLYSYRRIRLKKYALAGYLIVILNQGALIFFTVFNAANNDADTVVPWAGGICATLLIGGFYPITQIYQHKEDRNDDVETISMLLGETGTFIFCGIIYALAFLILFIYFLSVNKLLLFFILFIFFIPVAIYFTVWFLQVNKNAACADFKHTMRMNKIASACTNMAFITILILNQL</sequence>
<feature type="transmembrane region" description="Helical" evidence="5">
    <location>
        <begin position="195"/>
        <end position="220"/>
    </location>
</feature>
<dbReference type="RefSeq" id="WP_245751420.1">
    <property type="nucleotide sequence ID" value="NZ_FOXQ01000008.1"/>
</dbReference>
<keyword evidence="2 5" id="KW-0812">Transmembrane</keyword>
<dbReference type="Pfam" id="PF01040">
    <property type="entry name" value="UbiA"/>
    <property type="match status" value="1"/>
</dbReference>
<comment type="subcellular location">
    <subcellularLocation>
        <location evidence="1">Membrane</location>
        <topology evidence="1">Multi-pass membrane protein</topology>
    </subcellularLocation>
</comment>
<organism evidence="6 7">
    <name type="scientific">Parafilimonas terrae</name>
    <dbReference type="NCBI Taxonomy" id="1465490"/>
    <lineage>
        <taxon>Bacteria</taxon>
        <taxon>Pseudomonadati</taxon>
        <taxon>Bacteroidota</taxon>
        <taxon>Chitinophagia</taxon>
        <taxon>Chitinophagales</taxon>
        <taxon>Chitinophagaceae</taxon>
        <taxon>Parafilimonas</taxon>
    </lineage>
</organism>
<gene>
    <name evidence="6" type="ORF">SAMN05444277_108107</name>
</gene>
<keyword evidence="4 5" id="KW-0472">Membrane</keyword>
<feature type="transmembrane region" description="Helical" evidence="5">
    <location>
        <begin position="268"/>
        <end position="285"/>
    </location>
</feature>
<accession>A0A1I5XE38</accession>
<evidence type="ECO:0000256" key="1">
    <source>
        <dbReference type="ARBA" id="ARBA00004141"/>
    </source>
</evidence>
<dbReference type="AlphaFoldDB" id="A0A1I5XE38"/>
<dbReference type="InterPro" id="IPR000537">
    <property type="entry name" value="UbiA_prenyltransferase"/>
</dbReference>
<proteinExistence type="predicted"/>
<dbReference type="STRING" id="1465490.SAMN05444277_108107"/>
<feature type="transmembrane region" description="Helical" evidence="5">
    <location>
        <begin position="226"/>
        <end position="248"/>
    </location>
</feature>
<reference evidence="6 7" key="1">
    <citation type="submission" date="2016-10" db="EMBL/GenBank/DDBJ databases">
        <authorList>
            <person name="de Groot N.N."/>
        </authorList>
    </citation>
    <scope>NUCLEOTIDE SEQUENCE [LARGE SCALE GENOMIC DNA]</scope>
    <source>
        <strain evidence="6 7">DSM 28286</strain>
    </source>
</reference>
<evidence type="ECO:0000256" key="3">
    <source>
        <dbReference type="ARBA" id="ARBA00022989"/>
    </source>
</evidence>
<keyword evidence="3 5" id="KW-1133">Transmembrane helix</keyword>
<keyword evidence="6" id="KW-0808">Transferase</keyword>
<feature type="transmembrane region" description="Helical" evidence="5">
    <location>
        <begin position="127"/>
        <end position="150"/>
    </location>
</feature>
<evidence type="ECO:0000313" key="7">
    <source>
        <dbReference type="Proteomes" id="UP000199031"/>
    </source>
</evidence>
<evidence type="ECO:0000313" key="6">
    <source>
        <dbReference type="EMBL" id="SFQ29927.1"/>
    </source>
</evidence>
<protein>
    <submittedName>
        <fullName evidence="6">1,4-dihydroxy-2-naphthoate octaprenyltransferase</fullName>
    </submittedName>
</protein>
<evidence type="ECO:0000256" key="2">
    <source>
        <dbReference type="ARBA" id="ARBA00022692"/>
    </source>
</evidence>
<dbReference type="Proteomes" id="UP000199031">
    <property type="component" value="Unassembled WGS sequence"/>
</dbReference>
<dbReference type="GO" id="GO:0016020">
    <property type="term" value="C:membrane"/>
    <property type="evidence" value="ECO:0007669"/>
    <property type="project" value="UniProtKB-SubCell"/>
</dbReference>
<name>A0A1I5XE38_9BACT</name>